<evidence type="ECO:0000313" key="2">
    <source>
        <dbReference type="WBParaSite" id="PS1159_v2.g2615.t1"/>
    </source>
</evidence>
<proteinExistence type="predicted"/>
<organism evidence="1 2">
    <name type="scientific">Panagrolaimus sp. PS1159</name>
    <dbReference type="NCBI Taxonomy" id="55785"/>
    <lineage>
        <taxon>Eukaryota</taxon>
        <taxon>Metazoa</taxon>
        <taxon>Ecdysozoa</taxon>
        <taxon>Nematoda</taxon>
        <taxon>Chromadorea</taxon>
        <taxon>Rhabditida</taxon>
        <taxon>Tylenchina</taxon>
        <taxon>Panagrolaimomorpha</taxon>
        <taxon>Panagrolaimoidea</taxon>
        <taxon>Panagrolaimidae</taxon>
        <taxon>Panagrolaimus</taxon>
    </lineage>
</organism>
<accession>A0AC35G915</accession>
<dbReference type="Proteomes" id="UP000887580">
    <property type="component" value="Unplaced"/>
</dbReference>
<sequence length="111" mass="12602">MKKTVSLMCVFLRQFHTELRTRKDRRSKLEIILKLWTELQKQSTQGNPINIPSEVYQLSAAVTLMQQPPPPAITTDDVTIKTNTVSPTATTSTSTLNVFVQKKKTQQKSKL</sequence>
<protein>
    <submittedName>
        <fullName evidence="2">Uncharacterized protein</fullName>
    </submittedName>
</protein>
<dbReference type="WBParaSite" id="PS1159_v2.g2615.t1">
    <property type="protein sequence ID" value="PS1159_v2.g2615.t1"/>
    <property type="gene ID" value="PS1159_v2.g2615"/>
</dbReference>
<name>A0AC35G915_9BILA</name>
<reference evidence="2" key="1">
    <citation type="submission" date="2022-11" db="UniProtKB">
        <authorList>
            <consortium name="WormBaseParasite"/>
        </authorList>
    </citation>
    <scope>IDENTIFICATION</scope>
</reference>
<evidence type="ECO:0000313" key="1">
    <source>
        <dbReference type="Proteomes" id="UP000887580"/>
    </source>
</evidence>